<keyword evidence="3" id="KW-0963">Cytoplasm</keyword>
<evidence type="ECO:0000313" key="7">
    <source>
        <dbReference type="EMBL" id="KAK1743305.1"/>
    </source>
</evidence>
<proteinExistence type="predicted"/>
<gene>
    <name evidence="7" type="ORF">QTG54_005926</name>
</gene>
<comment type="subcellular location">
    <subcellularLocation>
        <location evidence="2">Cytoplasm</location>
    </subcellularLocation>
    <subcellularLocation>
        <location evidence="1">Nucleus</location>
    </subcellularLocation>
</comment>
<dbReference type="GO" id="GO:0005737">
    <property type="term" value="C:cytoplasm"/>
    <property type="evidence" value="ECO:0007669"/>
    <property type="project" value="UniProtKB-SubCell"/>
</dbReference>
<evidence type="ECO:0000256" key="5">
    <source>
        <dbReference type="ARBA" id="ARBA00023480"/>
    </source>
</evidence>
<feature type="signal peptide" evidence="6">
    <location>
        <begin position="1"/>
        <end position="23"/>
    </location>
</feature>
<dbReference type="Pfam" id="PF14811">
    <property type="entry name" value="TPD"/>
    <property type="match status" value="1"/>
</dbReference>
<dbReference type="InterPro" id="IPR029404">
    <property type="entry name" value="CDIN1"/>
</dbReference>
<dbReference type="GO" id="GO:0005634">
    <property type="term" value="C:nucleus"/>
    <property type="evidence" value="ECO:0007669"/>
    <property type="project" value="UniProtKB-SubCell"/>
</dbReference>
<organism evidence="7 8">
    <name type="scientific">Skeletonema marinoi</name>
    <dbReference type="NCBI Taxonomy" id="267567"/>
    <lineage>
        <taxon>Eukaryota</taxon>
        <taxon>Sar</taxon>
        <taxon>Stramenopiles</taxon>
        <taxon>Ochrophyta</taxon>
        <taxon>Bacillariophyta</taxon>
        <taxon>Coscinodiscophyceae</taxon>
        <taxon>Thalassiosirophycidae</taxon>
        <taxon>Thalassiosirales</taxon>
        <taxon>Skeletonemataceae</taxon>
        <taxon>Skeletonema</taxon>
        <taxon>Skeletonema marinoi-dohrnii complex</taxon>
    </lineage>
</organism>
<keyword evidence="8" id="KW-1185">Reference proteome</keyword>
<dbReference type="Proteomes" id="UP001224775">
    <property type="component" value="Unassembled WGS sequence"/>
</dbReference>
<evidence type="ECO:0000313" key="8">
    <source>
        <dbReference type="Proteomes" id="UP001224775"/>
    </source>
</evidence>
<protein>
    <recommendedName>
        <fullName evidence="5">CDAN1-interacting nuclease 1</fullName>
    </recommendedName>
</protein>
<reference evidence="7" key="1">
    <citation type="submission" date="2023-06" db="EMBL/GenBank/DDBJ databases">
        <title>Survivors Of The Sea: Transcriptome response of Skeletonema marinoi to long-term dormancy.</title>
        <authorList>
            <person name="Pinder M.I.M."/>
            <person name="Kourtchenko O."/>
            <person name="Robertson E.K."/>
            <person name="Larsson T."/>
            <person name="Maumus F."/>
            <person name="Osuna-Cruz C.M."/>
            <person name="Vancaester E."/>
            <person name="Stenow R."/>
            <person name="Vandepoele K."/>
            <person name="Ploug H."/>
            <person name="Bruchert V."/>
            <person name="Godhe A."/>
            <person name="Topel M."/>
        </authorList>
    </citation>
    <scope>NUCLEOTIDE SEQUENCE</scope>
    <source>
        <strain evidence="7">R05AC</strain>
    </source>
</reference>
<comment type="caution">
    <text evidence="7">The sequence shown here is derived from an EMBL/GenBank/DDBJ whole genome shotgun (WGS) entry which is preliminary data.</text>
</comment>
<dbReference type="EMBL" id="JATAAI010000009">
    <property type="protein sequence ID" value="KAK1743305.1"/>
    <property type="molecule type" value="Genomic_DNA"/>
</dbReference>
<keyword evidence="6" id="KW-0732">Signal</keyword>
<keyword evidence="4" id="KW-0539">Nucleus</keyword>
<evidence type="ECO:0000256" key="6">
    <source>
        <dbReference type="SAM" id="SignalP"/>
    </source>
</evidence>
<evidence type="ECO:0000256" key="1">
    <source>
        <dbReference type="ARBA" id="ARBA00004123"/>
    </source>
</evidence>
<accession>A0AAD8YD27</accession>
<dbReference type="AlphaFoldDB" id="A0AAD8YD27"/>
<evidence type="ECO:0000256" key="4">
    <source>
        <dbReference type="ARBA" id="ARBA00023242"/>
    </source>
</evidence>
<evidence type="ECO:0000256" key="2">
    <source>
        <dbReference type="ARBA" id="ARBA00004496"/>
    </source>
</evidence>
<dbReference type="PANTHER" id="PTHR31661:SF1">
    <property type="entry name" value="CDAN1-INTERACTING NUCLEASE 1"/>
    <property type="match status" value="1"/>
</dbReference>
<name>A0AAD8YD27_9STRA</name>
<sequence length="339" mass="38627">MTASSLSLAAVAFIFVSAQTTAAAYLDHIFDSGTKRVKRKITWEPAAYEPVPISKEIELLRKDVLIRRGEFGKLYGSRQLEVELECCELGLTFQQALSIRKQLLIKKARMNHWKLKEKDSLKGVISSFQTQKKSLAEIAVELDLPPVSIFRAIMARRVLERHPDLQAANRRRPAGKVLQSIIFEDDEEYVDTFLSKWELEELQSAKKRDMIGYVTNSTSPQDWENELYSFLDGHGINYAKEEDLKSMGTKSTPDCLLLDDVSINGRKVRWIEFKSYYASGLRENWWFTKKLLAQSKKYEDEFGGEGAIIMKSGFSETLASSSTLFLDSGPLSTDFICIY</sequence>
<dbReference type="PANTHER" id="PTHR31661">
    <property type="entry name" value="SIMILAR TO CDNA SEQUENCE BC052040"/>
    <property type="match status" value="1"/>
</dbReference>
<feature type="chain" id="PRO_5042215658" description="CDAN1-interacting nuclease 1" evidence="6">
    <location>
        <begin position="24"/>
        <end position="339"/>
    </location>
</feature>
<evidence type="ECO:0000256" key="3">
    <source>
        <dbReference type="ARBA" id="ARBA00022490"/>
    </source>
</evidence>